<dbReference type="InterPro" id="IPR004538">
    <property type="entry name" value="Hemolysin_A/TlyA"/>
</dbReference>
<protein>
    <submittedName>
        <fullName evidence="5">TlyA family RNA methyltransferase</fullName>
    </submittedName>
</protein>
<dbReference type="EMBL" id="CP148066">
    <property type="protein sequence ID" value="WXL28151.1"/>
    <property type="molecule type" value="Genomic_DNA"/>
</dbReference>
<accession>A0ABZ2RPW3</accession>
<comment type="similarity">
    <text evidence="2">Belongs to the TlyA family.</text>
</comment>
<dbReference type="InterPro" id="IPR036986">
    <property type="entry name" value="S4_RNA-bd_sf"/>
</dbReference>
<dbReference type="Pfam" id="PF01728">
    <property type="entry name" value="FtsJ"/>
    <property type="match status" value="1"/>
</dbReference>
<dbReference type="Gene3D" id="3.10.290.10">
    <property type="entry name" value="RNA-binding S4 domain"/>
    <property type="match status" value="1"/>
</dbReference>
<sequence length="245" mass="28183">MDKIKKQRLDEIISDKFELDLKEAQSLIRIGKVLVDSEKIILPSLKFSPNCNFELLEQKRYVSRGAYKLLKAIQEFKIDINDKVCVDIGASTGGFVQVLLEHKAQKIYAVDVGTNQLDYSLQIDKRVKNYEKTNLKSLDNTYFDEDIDIITTDVSFISLKYVFIVAKDILKPQKFLVALIKPQFEASSKYVSAGGYVEEQYHDFLIKRVEEYANESGFKLLKITKSPILGQKSKNIEYISLFIKE</sequence>
<dbReference type="Proteomes" id="UP001460679">
    <property type="component" value="Chromosome"/>
</dbReference>
<evidence type="ECO:0000256" key="1">
    <source>
        <dbReference type="ARBA" id="ARBA00022884"/>
    </source>
</evidence>
<dbReference type="PROSITE" id="PS50889">
    <property type="entry name" value="S4"/>
    <property type="match status" value="1"/>
</dbReference>
<dbReference type="InterPro" id="IPR047048">
    <property type="entry name" value="TlyA"/>
</dbReference>
<keyword evidence="1 3" id="KW-0694">RNA-binding</keyword>
<dbReference type="PANTHER" id="PTHR32319:SF0">
    <property type="entry name" value="BACTERIAL HEMOLYSIN-LIKE PROTEIN"/>
    <property type="match status" value="1"/>
</dbReference>
<keyword evidence="5" id="KW-0489">Methyltransferase</keyword>
<dbReference type="CDD" id="cd02440">
    <property type="entry name" value="AdoMet_MTases"/>
    <property type="match status" value="1"/>
</dbReference>
<dbReference type="GO" id="GO:0008168">
    <property type="term" value="F:methyltransferase activity"/>
    <property type="evidence" value="ECO:0007669"/>
    <property type="project" value="UniProtKB-KW"/>
</dbReference>
<evidence type="ECO:0000313" key="5">
    <source>
        <dbReference type="EMBL" id="WXL28151.1"/>
    </source>
</evidence>
<dbReference type="InterPro" id="IPR002877">
    <property type="entry name" value="RNA_MeTrfase_FtsJ_dom"/>
</dbReference>
<organism evidence="5 6">
    <name type="scientific">[Mycoplasma] gypis</name>
    <dbReference type="NCBI Taxonomy" id="92404"/>
    <lineage>
        <taxon>Bacteria</taxon>
        <taxon>Bacillati</taxon>
        <taxon>Mycoplasmatota</taxon>
        <taxon>Mycoplasmoidales</taxon>
        <taxon>Metamycoplasmataceae</taxon>
        <taxon>Metamycoplasma</taxon>
    </lineage>
</organism>
<evidence type="ECO:0000256" key="3">
    <source>
        <dbReference type="PROSITE-ProRule" id="PRU00182"/>
    </source>
</evidence>
<reference evidence="5" key="1">
    <citation type="submission" date="2024-03" db="EMBL/GenBank/DDBJ databases">
        <title>Complete genome sequence of Mycoplasma gypis type strain B1/T1.</title>
        <authorList>
            <person name="Spergser J."/>
        </authorList>
    </citation>
    <scope>NUCLEOTIDE SEQUENCE [LARGE SCALE GENOMIC DNA]</scope>
    <source>
        <strain evidence="5">B1/T1</strain>
    </source>
</reference>
<dbReference type="GO" id="GO:0032259">
    <property type="term" value="P:methylation"/>
    <property type="evidence" value="ECO:0007669"/>
    <property type="project" value="UniProtKB-KW"/>
</dbReference>
<proteinExistence type="inferred from homology"/>
<dbReference type="RefSeq" id="WP_205498372.1">
    <property type="nucleotide sequence ID" value="NZ_CP148066.1"/>
</dbReference>
<evidence type="ECO:0000313" key="6">
    <source>
        <dbReference type="Proteomes" id="UP001460679"/>
    </source>
</evidence>
<feature type="domain" description="Ribosomal RNA methyltransferase FtsJ" evidence="4">
    <location>
        <begin position="61"/>
        <end position="239"/>
    </location>
</feature>
<keyword evidence="6" id="KW-1185">Reference proteome</keyword>
<dbReference type="NCBIfam" id="TIGR00478">
    <property type="entry name" value="tly"/>
    <property type="match status" value="1"/>
</dbReference>
<dbReference type="SUPFAM" id="SSF55174">
    <property type="entry name" value="Alpha-L RNA-binding motif"/>
    <property type="match status" value="1"/>
</dbReference>
<name>A0ABZ2RPW3_9BACT</name>
<dbReference type="CDD" id="cd00165">
    <property type="entry name" value="S4"/>
    <property type="match status" value="1"/>
</dbReference>
<keyword evidence="5" id="KW-0808">Transferase</keyword>
<dbReference type="SUPFAM" id="SSF53335">
    <property type="entry name" value="S-adenosyl-L-methionine-dependent methyltransferases"/>
    <property type="match status" value="1"/>
</dbReference>
<gene>
    <name evidence="5" type="ORF">WG616_02150</name>
</gene>
<dbReference type="InterPro" id="IPR029063">
    <property type="entry name" value="SAM-dependent_MTases_sf"/>
</dbReference>
<evidence type="ECO:0000259" key="4">
    <source>
        <dbReference type="Pfam" id="PF01728"/>
    </source>
</evidence>
<evidence type="ECO:0000256" key="2">
    <source>
        <dbReference type="ARBA" id="ARBA00029460"/>
    </source>
</evidence>
<dbReference type="Gene3D" id="3.40.50.150">
    <property type="entry name" value="Vaccinia Virus protein VP39"/>
    <property type="match status" value="1"/>
</dbReference>
<dbReference type="PANTHER" id="PTHR32319">
    <property type="entry name" value="BACTERIAL HEMOLYSIN-LIKE PROTEIN"/>
    <property type="match status" value="1"/>
</dbReference>